<dbReference type="InterPro" id="IPR003598">
    <property type="entry name" value="Ig_sub2"/>
</dbReference>
<dbReference type="FunFam" id="2.60.40.10:FF:000107">
    <property type="entry name" value="Myosin, light chain kinase a"/>
    <property type="match status" value="1"/>
</dbReference>
<feature type="domain" description="Ig-like" evidence="3">
    <location>
        <begin position="575"/>
        <end position="659"/>
    </location>
</feature>
<keyword evidence="1" id="KW-0393">Immunoglobulin domain</keyword>
<feature type="region of interest" description="Disordered" evidence="2">
    <location>
        <begin position="1302"/>
        <end position="1325"/>
    </location>
</feature>
<proteinExistence type="predicted"/>
<dbReference type="InterPro" id="IPR007110">
    <property type="entry name" value="Ig-like_dom"/>
</dbReference>
<dbReference type="Proteomes" id="UP000663879">
    <property type="component" value="Unassembled WGS sequence"/>
</dbReference>
<dbReference type="SMART" id="SM00409">
    <property type="entry name" value="IG"/>
    <property type="match status" value="2"/>
</dbReference>
<dbReference type="InterPro" id="IPR003599">
    <property type="entry name" value="Ig_sub"/>
</dbReference>
<dbReference type="InterPro" id="IPR013098">
    <property type="entry name" value="Ig_I-set"/>
</dbReference>
<dbReference type="EMBL" id="CAJNOC010000880">
    <property type="protein sequence ID" value="CAF0813092.1"/>
    <property type="molecule type" value="Genomic_DNA"/>
</dbReference>
<dbReference type="PANTHER" id="PTHR47633">
    <property type="entry name" value="IMMUNOGLOBULIN"/>
    <property type="match status" value="1"/>
</dbReference>
<dbReference type="InterPro" id="IPR013783">
    <property type="entry name" value="Ig-like_fold"/>
</dbReference>
<dbReference type="CDD" id="cd00096">
    <property type="entry name" value="Ig"/>
    <property type="match status" value="1"/>
</dbReference>
<reference evidence="4" key="1">
    <citation type="submission" date="2021-02" db="EMBL/GenBank/DDBJ databases">
        <authorList>
            <person name="Nowell W R."/>
        </authorList>
    </citation>
    <scope>NUCLEOTIDE SEQUENCE</scope>
    <source>
        <strain evidence="4">Ploen Becks lab</strain>
    </source>
</reference>
<feature type="compositionally biased region" description="Polar residues" evidence="2">
    <location>
        <begin position="1148"/>
        <end position="1158"/>
    </location>
</feature>
<dbReference type="InterPro" id="IPR036179">
    <property type="entry name" value="Ig-like_dom_sf"/>
</dbReference>
<feature type="domain" description="Ig-like" evidence="3">
    <location>
        <begin position="675"/>
        <end position="765"/>
    </location>
</feature>
<dbReference type="Gene3D" id="2.60.40.10">
    <property type="entry name" value="Immunoglobulins"/>
    <property type="match status" value="2"/>
</dbReference>
<organism evidence="4 5">
    <name type="scientific">Brachionus calyciflorus</name>
    <dbReference type="NCBI Taxonomy" id="104777"/>
    <lineage>
        <taxon>Eukaryota</taxon>
        <taxon>Metazoa</taxon>
        <taxon>Spiralia</taxon>
        <taxon>Gnathifera</taxon>
        <taxon>Rotifera</taxon>
        <taxon>Eurotatoria</taxon>
        <taxon>Monogononta</taxon>
        <taxon>Pseudotrocha</taxon>
        <taxon>Ploima</taxon>
        <taxon>Brachionidae</taxon>
        <taxon>Brachionus</taxon>
    </lineage>
</organism>
<name>A0A813TIA2_9BILA</name>
<dbReference type="PANTHER" id="PTHR47633:SF4">
    <property type="entry name" value="MYOPALLADIN ISOFORM X1"/>
    <property type="match status" value="1"/>
</dbReference>
<evidence type="ECO:0000256" key="2">
    <source>
        <dbReference type="SAM" id="MobiDB-lite"/>
    </source>
</evidence>
<evidence type="ECO:0000313" key="4">
    <source>
        <dbReference type="EMBL" id="CAF0813092.1"/>
    </source>
</evidence>
<evidence type="ECO:0000313" key="5">
    <source>
        <dbReference type="Proteomes" id="UP000663879"/>
    </source>
</evidence>
<sequence>MPDKKKAIEIVNETRIERISAITSFSETDVPDYCDLNKSLTDSKDDELHHYLNESFHEKLLEEEAKREKIKVENNSYGRIPQALISCLNELQYGGNVISWKIVGQGENLTVKVTWNNDEKKKSNYTLNSNFLIVNERSSKNSRENITSRDESATENDYEFHIRKYENNSNIKKELNNFRSKLKLIIKDLINGLDEISTLRKSIKCDQDEYDDLIYSSRSNLKLAIQSVKYGIKKELSDLKELRSNRLTLLLIVNEIEKCVKSRSGKMLKEIESLNDFEASLFKLEDQLASLVIRKYLSKRKFASLVDLLTKHVDYDQEHDMQKLKKHTKPNKRKNEIPSIEHDDSSYKSISSSSKSLVSNSKLLNSSKSNENLLLSLNSLINKNDEEKADKDFEILSSTDKTESDWQENWSFIGKDPKAKPLDEIYASIDQFTSNNSPVNPLVPGQKENDFSLIHENDNDNEEDDDDKVSDATLHEKTSPENSFANDLPQDDKDIEKTAENDQSEEEKTEKIIKIEEPQFLINPKKLTKSSSYYRKNDERLESETETESLSNRSLTRFQKDDTNRISPKAEINDPRFELRPHDRLIRFGETVKFICKANGSKPLEVFWYKMNGDELQNNEKYEIYHDDEFHYLKVFNTVESDSGMYLCVISNDKDQNIDSFCLALRDNNREFREPKFLIKMEDIEIEEGYSATFKIKIDFGYPKSRILFYKNGLLILNDYRHEIYYCGDGVYHLHLPNVTDEDNSKYTCVVVNNAGRIESSAELYVVEKENVKRPDMMLKLQSSSFKTLNNSLSIQNKSTHSIDNMDKTLSKNEEEMNFKTQINPLDLTERASDVDLNISKIFLTPNKQEQDDADVTKSDTQQAICSISITSYDLWNEQSNFPKDEQEKEIENDRPDLNEQYKSFKETVNNYLSDDLTQLTLTSHIDKLNSSFQKIVEENEALNQPKKDNILENIDENLKIFKQMNQSPNVSSNNIVQINTNQQTSASSSILNAINLEKRNSLLLYQPPEVPINTVKEIDDTNYEENFTFTTEKIEKNISEFEITQDYKETDFTYISVNPPEEIVEKVETTEIVEEIKEEIPIVVNEPVKSSLPSKDIVQNEYKEFKIEPVKKLKKIWESQILPRLEPNVSKQQKNIFNEIKPAKKWSSMQSINQKEINSSRNSSSSDCSKEDEDPRSNMNNVLNEIKRLDFSRSQQSLEKCEVFEKAKKATSNESLNCSDLETNRIVEKLKHKFDNKDHCFNKIASLTCRNVLNKEQSNSKSSSASRPMLSLYEHNVDDLKEKPKAARLIKSESENNLQSICSSSSSTNHSLNNSFKVQGKNEPKLRKANSLSTYSVNSSVGTRSSSSATCDSINIPLTHRNNIITSQQSFNKEIKSLLDIAENRTKILCKVYDSSLSEQENSSQNHTKEEVAIRRPIIMNKNRFSLQNQLNDHLIKRSNDYKGIINSNYLKSYNKQSNVIQKVKLWDQMVETGKLLTDKWDSEFIEK</sequence>
<dbReference type="SMART" id="SM00408">
    <property type="entry name" value="IGc2"/>
    <property type="match status" value="2"/>
</dbReference>
<feature type="region of interest" description="Disordered" evidence="2">
    <location>
        <begin position="320"/>
        <end position="351"/>
    </location>
</feature>
<accession>A0A813TIA2</accession>
<feature type="region of interest" description="Disordered" evidence="2">
    <location>
        <begin position="1148"/>
        <end position="1180"/>
    </location>
</feature>
<feature type="compositionally biased region" description="Basic and acidic residues" evidence="2">
    <location>
        <begin position="333"/>
        <end position="346"/>
    </location>
</feature>
<evidence type="ECO:0000256" key="1">
    <source>
        <dbReference type="ARBA" id="ARBA00023319"/>
    </source>
</evidence>
<dbReference type="Pfam" id="PF07679">
    <property type="entry name" value="I-set"/>
    <property type="match status" value="2"/>
</dbReference>
<dbReference type="SUPFAM" id="SSF48726">
    <property type="entry name" value="Immunoglobulin"/>
    <property type="match status" value="2"/>
</dbReference>
<evidence type="ECO:0000259" key="3">
    <source>
        <dbReference type="PROSITE" id="PS50835"/>
    </source>
</evidence>
<keyword evidence="5" id="KW-1185">Reference proteome</keyword>
<dbReference type="OrthoDB" id="10072397at2759"/>
<comment type="caution">
    <text evidence="4">The sequence shown here is derived from an EMBL/GenBank/DDBJ whole genome shotgun (WGS) entry which is preliminary data.</text>
</comment>
<feature type="compositionally biased region" description="Low complexity" evidence="2">
    <location>
        <begin position="1302"/>
        <end position="1316"/>
    </location>
</feature>
<gene>
    <name evidence="4" type="ORF">OXX778_LOCUS7076</name>
</gene>
<dbReference type="PROSITE" id="PS50835">
    <property type="entry name" value="IG_LIKE"/>
    <property type="match status" value="2"/>
</dbReference>
<protein>
    <recommendedName>
        <fullName evidence="3">Ig-like domain-containing protein</fullName>
    </recommendedName>
</protein>